<gene>
    <name evidence="1" type="ORF">AVEN_67846_1</name>
</gene>
<dbReference type="Proteomes" id="UP000499080">
    <property type="component" value="Unassembled WGS sequence"/>
</dbReference>
<proteinExistence type="predicted"/>
<sequence length="95" mass="11397">MHTIKLVITFLFCDKRLEFQMKRCFPHSTFLFYKPKPYDDFIAGFNVQEYEKCFYRSSIEYSSQKQEETDKVELKEGFGWIITARETGKPTVKEC</sequence>
<evidence type="ECO:0000313" key="1">
    <source>
        <dbReference type="EMBL" id="GBN71841.1"/>
    </source>
</evidence>
<name>A0A4Y2R851_ARAVE</name>
<dbReference type="AlphaFoldDB" id="A0A4Y2R851"/>
<protein>
    <submittedName>
        <fullName evidence="1">Uncharacterized protein</fullName>
    </submittedName>
</protein>
<dbReference type="EMBL" id="BGPR01016101">
    <property type="protein sequence ID" value="GBN71841.1"/>
    <property type="molecule type" value="Genomic_DNA"/>
</dbReference>
<accession>A0A4Y2R851</accession>
<organism evidence="1 2">
    <name type="scientific">Araneus ventricosus</name>
    <name type="common">Orbweaver spider</name>
    <name type="synonym">Epeira ventricosa</name>
    <dbReference type="NCBI Taxonomy" id="182803"/>
    <lineage>
        <taxon>Eukaryota</taxon>
        <taxon>Metazoa</taxon>
        <taxon>Ecdysozoa</taxon>
        <taxon>Arthropoda</taxon>
        <taxon>Chelicerata</taxon>
        <taxon>Arachnida</taxon>
        <taxon>Araneae</taxon>
        <taxon>Araneomorphae</taxon>
        <taxon>Entelegynae</taxon>
        <taxon>Araneoidea</taxon>
        <taxon>Araneidae</taxon>
        <taxon>Araneus</taxon>
    </lineage>
</organism>
<comment type="caution">
    <text evidence="1">The sequence shown here is derived from an EMBL/GenBank/DDBJ whole genome shotgun (WGS) entry which is preliminary data.</text>
</comment>
<evidence type="ECO:0000313" key="2">
    <source>
        <dbReference type="Proteomes" id="UP000499080"/>
    </source>
</evidence>
<keyword evidence="2" id="KW-1185">Reference proteome</keyword>
<reference evidence="1 2" key="1">
    <citation type="journal article" date="2019" name="Sci. Rep.">
        <title>Orb-weaving spider Araneus ventricosus genome elucidates the spidroin gene catalogue.</title>
        <authorList>
            <person name="Kono N."/>
            <person name="Nakamura H."/>
            <person name="Ohtoshi R."/>
            <person name="Moran D.A.P."/>
            <person name="Shinohara A."/>
            <person name="Yoshida Y."/>
            <person name="Fujiwara M."/>
            <person name="Mori M."/>
            <person name="Tomita M."/>
            <person name="Arakawa K."/>
        </authorList>
    </citation>
    <scope>NUCLEOTIDE SEQUENCE [LARGE SCALE GENOMIC DNA]</scope>
</reference>